<reference evidence="6" key="1">
    <citation type="journal article" date="2022" name="Nat. Microbiol.">
        <title>Unique mobile elements and scalable gene flow at the prokaryote-eukaryote boundary revealed by circularized Asgard archaea genomes.</title>
        <authorList>
            <person name="Wu F."/>
            <person name="Speth D.R."/>
            <person name="Philosof A."/>
            <person name="Cremiere A."/>
            <person name="Narayanan A."/>
            <person name="Barco R.A."/>
            <person name="Connon S.A."/>
            <person name="Amend J.P."/>
            <person name="Antoshechkin I.A."/>
            <person name="Orphan V.J."/>
        </authorList>
    </citation>
    <scope>NUCLEOTIDE SEQUENCE</scope>
    <source>
        <strain evidence="6">PR6</strain>
    </source>
</reference>
<dbReference type="PANTHER" id="PTHR42790">
    <property type="entry name" value="AMINOTRANSFERASE"/>
    <property type="match status" value="1"/>
</dbReference>
<dbReference type="CDD" id="cd00609">
    <property type="entry name" value="AAT_like"/>
    <property type="match status" value="1"/>
</dbReference>
<accession>A0A9Y1BU06</accession>
<dbReference type="Proteomes" id="UP001200513">
    <property type="component" value="Chromosome"/>
</dbReference>
<dbReference type="EMBL" id="CP084167">
    <property type="protein sequence ID" value="UJG44972.1"/>
    <property type="molecule type" value="Genomic_DNA"/>
</dbReference>
<comment type="cofactor">
    <cofactor evidence="1">
        <name>pyridoxal 5'-phosphate</name>
        <dbReference type="ChEBI" id="CHEBI:597326"/>
    </cofactor>
</comment>
<dbReference type="GO" id="GO:1901605">
    <property type="term" value="P:alpha-amino acid metabolic process"/>
    <property type="evidence" value="ECO:0007669"/>
    <property type="project" value="TreeGrafter"/>
</dbReference>
<protein>
    <submittedName>
        <fullName evidence="6">PLP-dependent aminotransferase family protein</fullName>
    </submittedName>
</protein>
<evidence type="ECO:0000313" key="6">
    <source>
        <dbReference type="EMBL" id="UJG44972.1"/>
    </source>
</evidence>
<dbReference type="Gene3D" id="3.40.640.10">
    <property type="entry name" value="Type I PLP-dependent aspartate aminotransferase-like (Major domain)"/>
    <property type="match status" value="1"/>
</dbReference>
<dbReference type="Pfam" id="PF00155">
    <property type="entry name" value="Aminotran_1_2"/>
    <property type="match status" value="1"/>
</dbReference>
<feature type="domain" description="Aminotransferase class I/classII large" evidence="5">
    <location>
        <begin position="47"/>
        <end position="377"/>
    </location>
</feature>
<dbReference type="GO" id="GO:0008483">
    <property type="term" value="F:transaminase activity"/>
    <property type="evidence" value="ECO:0007669"/>
    <property type="project" value="UniProtKB-KW"/>
</dbReference>
<evidence type="ECO:0000256" key="2">
    <source>
        <dbReference type="ARBA" id="ARBA00022576"/>
    </source>
</evidence>
<dbReference type="InterPro" id="IPR015422">
    <property type="entry name" value="PyrdxlP-dep_Trfase_small"/>
</dbReference>
<evidence type="ECO:0000259" key="5">
    <source>
        <dbReference type="Pfam" id="PF00155"/>
    </source>
</evidence>
<keyword evidence="4" id="KW-0663">Pyridoxal phosphate</keyword>
<dbReference type="AlphaFoldDB" id="A0A9Y1BU06"/>
<organism evidence="6">
    <name type="scientific">Candidatus Heimdallarchaeum endolithica</name>
    <dbReference type="NCBI Taxonomy" id="2876572"/>
    <lineage>
        <taxon>Archaea</taxon>
        <taxon>Promethearchaeati</taxon>
        <taxon>Candidatus Heimdallarchaeota</taxon>
        <taxon>Candidatus Heimdallarchaeia (ex Rinke et al. 2021) (nom. nud.)</taxon>
        <taxon>Candidatus Heimdallarchaeales</taxon>
        <taxon>Candidatus Heimdallarchaeaceae</taxon>
        <taxon>Candidatus Heimdallarchaeum</taxon>
    </lineage>
</organism>
<sequence length="428" mass="48512">MRNIESTRELLADWTKKIPESEIRRLLKNKTKYYLAGGLPGNLPTKVFPKILEELSEYYEEDEKRVINEFQYGMTAGAKGLREVLAERLHTKDKISCISGKQDWEKMLITTGSQQATYLVLDILVNPGDIVITPSPAYLGFVTAVVKIGGTVVTAPTDELGLIPEFVEDTIVKAEKELGKKVKLLYVVSDSDNPKGTTLPYERRKALYDLAEKYNIFILEDEAYKEMQFTERIPPIKSLDKDNEWVIYVSSTSKEAAPLRIGYSLLPEHLHLEAEKSKGYIDLCTPTLTQRVAEIYYAKYIDSYLPEIVQKYKTQKDVAFKALQETFPEGDYTNPTGGFFIWWQAPGEKAYSFDIGKFNQDVLLPNDVLVVPGAAFYPPVGHSYDLETRTIIPLKIIKGGMRIGFSFLKPELLDEGVRKLGELLTKHV</sequence>
<dbReference type="InterPro" id="IPR004839">
    <property type="entry name" value="Aminotransferase_I/II_large"/>
</dbReference>
<dbReference type="SUPFAM" id="SSF53383">
    <property type="entry name" value="PLP-dependent transferases"/>
    <property type="match status" value="1"/>
</dbReference>
<dbReference type="GO" id="GO:0030170">
    <property type="term" value="F:pyridoxal phosphate binding"/>
    <property type="evidence" value="ECO:0007669"/>
    <property type="project" value="InterPro"/>
</dbReference>
<proteinExistence type="predicted"/>
<evidence type="ECO:0000256" key="1">
    <source>
        <dbReference type="ARBA" id="ARBA00001933"/>
    </source>
</evidence>
<name>A0A9Y1BU06_9ARCH</name>
<dbReference type="InterPro" id="IPR050859">
    <property type="entry name" value="Class-I_PLP-dep_aminotransf"/>
</dbReference>
<dbReference type="PANTHER" id="PTHR42790:SF19">
    <property type="entry name" value="KYNURENINE_ALPHA-AMINOADIPATE AMINOTRANSFERASE, MITOCHONDRIAL"/>
    <property type="match status" value="1"/>
</dbReference>
<keyword evidence="3" id="KW-0808">Transferase</keyword>
<evidence type="ECO:0000256" key="4">
    <source>
        <dbReference type="ARBA" id="ARBA00022898"/>
    </source>
</evidence>
<dbReference type="InterPro" id="IPR015424">
    <property type="entry name" value="PyrdxlP-dep_Trfase"/>
</dbReference>
<gene>
    <name evidence="6" type="ORF">K9W46_07650</name>
</gene>
<dbReference type="Gene3D" id="3.90.1150.10">
    <property type="entry name" value="Aspartate Aminotransferase, domain 1"/>
    <property type="match status" value="1"/>
</dbReference>
<evidence type="ECO:0000256" key="3">
    <source>
        <dbReference type="ARBA" id="ARBA00022679"/>
    </source>
</evidence>
<keyword evidence="2 6" id="KW-0032">Aminotransferase</keyword>
<dbReference type="InterPro" id="IPR015421">
    <property type="entry name" value="PyrdxlP-dep_Trfase_major"/>
</dbReference>